<organism evidence="2 3">
    <name type="scientific">Giardia intestinalis (strain ATCC 50803 / WB clone C6)</name>
    <name type="common">Giardia lamblia</name>
    <dbReference type="NCBI Taxonomy" id="184922"/>
    <lineage>
        <taxon>Eukaryota</taxon>
        <taxon>Metamonada</taxon>
        <taxon>Diplomonadida</taxon>
        <taxon>Hexamitidae</taxon>
        <taxon>Giardiinae</taxon>
        <taxon>Giardia</taxon>
    </lineage>
</organism>
<dbReference type="SMR" id="A8BJ60"/>
<dbReference type="HOGENOM" id="CLU_2241733_0_0_1"/>
<dbReference type="EMBL" id="AACB03000001">
    <property type="protein sequence ID" value="KAE8304872.1"/>
    <property type="molecule type" value="Genomic_DNA"/>
</dbReference>
<comment type="caution">
    <text evidence="2">The sequence shown here is derived from an EMBL/GenBank/DDBJ whole genome shotgun (WGS) entry which is preliminary data.</text>
</comment>
<dbReference type="OMA" id="HIHIVKK"/>
<dbReference type="Pfam" id="PF01253">
    <property type="entry name" value="SUI1"/>
    <property type="match status" value="1"/>
</dbReference>
<protein>
    <submittedName>
        <fullName evidence="2">Translation initiation factor</fullName>
    </submittedName>
</protein>
<dbReference type="GeneID" id="5699641"/>
<proteinExistence type="inferred from homology"/>
<dbReference type="STRING" id="184922.A8BJ60"/>
<keyword evidence="2" id="KW-0648">Protein biosynthesis</keyword>
<dbReference type="PROSITE" id="PS50296">
    <property type="entry name" value="SUI1"/>
    <property type="match status" value="1"/>
</dbReference>
<keyword evidence="3" id="KW-1185">Reference proteome</keyword>
<dbReference type="VEuPathDB" id="GiardiaDB:GL50803_1657"/>
<reference evidence="2 3" key="1">
    <citation type="journal article" date="2007" name="Science">
        <title>Genomic minimalism in the early diverging intestinal parasite Giardia lamblia.</title>
        <authorList>
            <person name="Morrison H.G."/>
            <person name="McArthur A.G."/>
            <person name="Gillin F.D."/>
            <person name="Aley S.B."/>
            <person name="Adam R.D."/>
            <person name="Olsen G.J."/>
            <person name="Best A.A."/>
            <person name="Cande W.Z."/>
            <person name="Chen F."/>
            <person name="Cipriano M.J."/>
            <person name="Davids B.J."/>
            <person name="Dawson S.C."/>
            <person name="Elmendorf H.G."/>
            <person name="Hehl A.B."/>
            <person name="Holder M.E."/>
            <person name="Huse S.M."/>
            <person name="Kim U.U."/>
            <person name="Lasek-Nesselquist E."/>
            <person name="Manning G."/>
            <person name="Nigam A."/>
            <person name="Nixon J.E."/>
            <person name="Palm D."/>
            <person name="Passamaneck N.E."/>
            <person name="Prabhu A."/>
            <person name="Reich C.I."/>
            <person name="Reiner D.S."/>
            <person name="Samuelson J."/>
            <person name="Svard S.G."/>
            <person name="Sogin M.L."/>
        </authorList>
    </citation>
    <scope>NUCLEOTIDE SEQUENCE [LARGE SCALE GENOMIC DNA]</scope>
    <source>
        <strain evidence="2 3">WB C6</strain>
    </source>
</reference>
<dbReference type="Proteomes" id="UP000001548">
    <property type="component" value="Unassembled WGS sequence"/>
</dbReference>
<dbReference type="AlphaFoldDB" id="A8BJ60"/>
<dbReference type="Gene3D" id="3.30.780.10">
    <property type="entry name" value="SUI1-like domain"/>
    <property type="match status" value="1"/>
</dbReference>
<dbReference type="InterPro" id="IPR036877">
    <property type="entry name" value="SUI1_dom_sf"/>
</dbReference>
<name>A8BJ60_GIAIC</name>
<sequence>MNAMSAADAGTSYKCPYRAIHIHIVKKGKKYTTQVVNINQSYNFDKIVKAIKRDLCCSAYVFDETDGTKSIHVRGNYYREIVEWLLRERIVKVKEQIKPHNAVQS</sequence>
<accession>A8BJ60</accession>
<dbReference type="FunCoup" id="A8BJ60">
    <property type="interactions" value="155"/>
</dbReference>
<dbReference type="FunFam" id="3.30.780.10:FF:000031">
    <property type="entry name" value="Translation initiation factor"/>
    <property type="match status" value="1"/>
</dbReference>
<keyword evidence="2" id="KW-0396">Initiation factor</keyword>
<dbReference type="InterPro" id="IPR005874">
    <property type="entry name" value="SUI1_euk"/>
</dbReference>
<dbReference type="InterPro" id="IPR001950">
    <property type="entry name" value="SUI1"/>
</dbReference>
<gene>
    <name evidence="2" type="ORF">GL50803_001657</name>
</gene>
<dbReference type="RefSeq" id="XP_001706747.1">
    <property type="nucleotide sequence ID" value="XM_001706695.1"/>
</dbReference>
<evidence type="ECO:0000313" key="2">
    <source>
        <dbReference type="EMBL" id="KAE8304872.1"/>
    </source>
</evidence>
<dbReference type="KEGG" id="gla:GL50803_001657"/>
<dbReference type="CDD" id="cd11566">
    <property type="entry name" value="eIF1_SUI1"/>
    <property type="match status" value="1"/>
</dbReference>
<dbReference type="GO" id="GO:0003723">
    <property type="term" value="F:RNA binding"/>
    <property type="evidence" value="ECO:0000318"/>
    <property type="project" value="GO_Central"/>
</dbReference>
<evidence type="ECO:0000256" key="1">
    <source>
        <dbReference type="ARBA" id="ARBA00005422"/>
    </source>
</evidence>
<dbReference type="SUPFAM" id="SSF55159">
    <property type="entry name" value="eIF1-like"/>
    <property type="match status" value="1"/>
</dbReference>
<comment type="similarity">
    <text evidence="1">Belongs to the SUI1 family.</text>
</comment>
<evidence type="ECO:0000313" key="3">
    <source>
        <dbReference type="Proteomes" id="UP000001548"/>
    </source>
</evidence>
<dbReference type="GO" id="GO:0003743">
    <property type="term" value="F:translation initiation factor activity"/>
    <property type="evidence" value="ECO:0007669"/>
    <property type="project" value="UniProtKB-KW"/>
</dbReference>